<proteinExistence type="predicted"/>
<sequence length="146" mass="15979">MNHELSTIPGPIITVSDQTHDSASSVTSLRAAGRPAGEQPLPSIYLYGTVSNPLVRAVIPGHSRCLRNCDKTVIEPTVVKSIWFMPETFLTAPLAIRWPHRSVSRSELSITPVPHDGQGSMVDLQSKEDINKFVLEVAVKEPETLI</sequence>
<name>A0AAE1B1T2_9GAST</name>
<dbReference type="AlphaFoldDB" id="A0AAE1B1T2"/>
<comment type="caution">
    <text evidence="1">The sequence shown here is derived from an EMBL/GenBank/DDBJ whole genome shotgun (WGS) entry which is preliminary data.</text>
</comment>
<evidence type="ECO:0000313" key="1">
    <source>
        <dbReference type="EMBL" id="KAK3798264.1"/>
    </source>
</evidence>
<reference evidence="1" key="1">
    <citation type="journal article" date="2023" name="G3 (Bethesda)">
        <title>A reference genome for the long-term kleptoplast-retaining sea slug Elysia crispata morphotype clarki.</title>
        <authorList>
            <person name="Eastman K.E."/>
            <person name="Pendleton A.L."/>
            <person name="Shaikh M.A."/>
            <person name="Suttiyut T."/>
            <person name="Ogas R."/>
            <person name="Tomko P."/>
            <person name="Gavelis G."/>
            <person name="Widhalm J.R."/>
            <person name="Wisecaver J.H."/>
        </authorList>
    </citation>
    <scope>NUCLEOTIDE SEQUENCE</scope>
    <source>
        <strain evidence="1">ECLA1</strain>
    </source>
</reference>
<protein>
    <submittedName>
        <fullName evidence="1">Uncharacterized protein</fullName>
    </submittedName>
</protein>
<accession>A0AAE1B1T2</accession>
<keyword evidence="2" id="KW-1185">Reference proteome</keyword>
<dbReference type="Proteomes" id="UP001283361">
    <property type="component" value="Unassembled WGS sequence"/>
</dbReference>
<organism evidence="1 2">
    <name type="scientific">Elysia crispata</name>
    <name type="common">lettuce slug</name>
    <dbReference type="NCBI Taxonomy" id="231223"/>
    <lineage>
        <taxon>Eukaryota</taxon>
        <taxon>Metazoa</taxon>
        <taxon>Spiralia</taxon>
        <taxon>Lophotrochozoa</taxon>
        <taxon>Mollusca</taxon>
        <taxon>Gastropoda</taxon>
        <taxon>Heterobranchia</taxon>
        <taxon>Euthyneura</taxon>
        <taxon>Panpulmonata</taxon>
        <taxon>Sacoglossa</taxon>
        <taxon>Placobranchoidea</taxon>
        <taxon>Plakobranchidae</taxon>
        <taxon>Elysia</taxon>
    </lineage>
</organism>
<gene>
    <name evidence="1" type="ORF">RRG08_017179</name>
</gene>
<dbReference type="EMBL" id="JAWDGP010000700">
    <property type="protein sequence ID" value="KAK3798264.1"/>
    <property type="molecule type" value="Genomic_DNA"/>
</dbReference>
<evidence type="ECO:0000313" key="2">
    <source>
        <dbReference type="Proteomes" id="UP001283361"/>
    </source>
</evidence>